<protein>
    <recommendedName>
        <fullName evidence="4">Glycosyltransferase A (GT-A) superfamily protein (DUF2064 family)</fullName>
    </recommendedName>
</protein>
<dbReference type="SUPFAM" id="SSF53448">
    <property type="entry name" value="Nucleotide-diphospho-sugar transferases"/>
    <property type="match status" value="1"/>
</dbReference>
<evidence type="ECO:0000256" key="1">
    <source>
        <dbReference type="SAM" id="MobiDB-lite"/>
    </source>
</evidence>
<reference evidence="2 3" key="1">
    <citation type="submission" date="2019-02" db="EMBL/GenBank/DDBJ databases">
        <title>Sequencing the genomes of 1000 actinobacteria strains.</title>
        <authorList>
            <person name="Klenk H.-P."/>
        </authorList>
    </citation>
    <scope>NUCLEOTIDE SEQUENCE [LARGE SCALE GENOMIC DNA]</scope>
    <source>
        <strain evidence="2 3">DSM 45162</strain>
    </source>
</reference>
<dbReference type="PANTHER" id="PTHR36529:SF1">
    <property type="entry name" value="GLYCOSYLTRANSFERASE"/>
    <property type="match status" value="1"/>
</dbReference>
<sequence>MNTYAPRRPQILVLAKAPVPGRVKTRLCPPCTPAQAAGIAAAALSDTLGAVTASGAGARVLVVDGRYPAPPGWTTLAQRGGPLGDRLANGFADTRALDAPAVLIGMDTPQLSAGQVDAALAPLGAADGPDAVFGPAVDGGWWVLGLRDPGHAELLRTIPTSTPDTGGRTLAALRHHGLRVHLLPRLRDVDTAADARAVAALCPPGSRFAAAVAAEMPALTAGSHPAHGRDLAAHHRGGSGRRPMNAATMPARTAGIR</sequence>
<proteinExistence type="predicted"/>
<name>A0A4Q7ZSN0_9ACTN</name>
<evidence type="ECO:0008006" key="4">
    <source>
        <dbReference type="Google" id="ProtNLM"/>
    </source>
</evidence>
<evidence type="ECO:0000313" key="2">
    <source>
        <dbReference type="EMBL" id="RZU53643.1"/>
    </source>
</evidence>
<keyword evidence="3" id="KW-1185">Reference proteome</keyword>
<evidence type="ECO:0000313" key="3">
    <source>
        <dbReference type="Proteomes" id="UP000292564"/>
    </source>
</evidence>
<dbReference type="EMBL" id="SHKY01000001">
    <property type="protein sequence ID" value="RZU53643.1"/>
    <property type="molecule type" value="Genomic_DNA"/>
</dbReference>
<gene>
    <name evidence="2" type="ORF">EV385_5574</name>
</gene>
<dbReference type="InterPro" id="IPR029044">
    <property type="entry name" value="Nucleotide-diphossugar_trans"/>
</dbReference>
<accession>A0A4Q7ZSN0</accession>
<dbReference type="OrthoDB" id="9798250at2"/>
<dbReference type="InterPro" id="IPR018641">
    <property type="entry name" value="Trfase_1_rSAM/seldom-assoc"/>
</dbReference>
<dbReference type="PANTHER" id="PTHR36529">
    <property type="entry name" value="SLL1095 PROTEIN"/>
    <property type="match status" value="1"/>
</dbReference>
<dbReference type="Proteomes" id="UP000292564">
    <property type="component" value="Unassembled WGS sequence"/>
</dbReference>
<dbReference type="RefSeq" id="WP_130512108.1">
    <property type="nucleotide sequence ID" value="NZ_SHKY01000001.1"/>
</dbReference>
<comment type="caution">
    <text evidence="2">The sequence shown here is derived from an EMBL/GenBank/DDBJ whole genome shotgun (WGS) entry which is preliminary data.</text>
</comment>
<feature type="region of interest" description="Disordered" evidence="1">
    <location>
        <begin position="221"/>
        <end position="257"/>
    </location>
</feature>
<organism evidence="2 3">
    <name type="scientific">Krasilnikovia cinnamomea</name>
    <dbReference type="NCBI Taxonomy" id="349313"/>
    <lineage>
        <taxon>Bacteria</taxon>
        <taxon>Bacillati</taxon>
        <taxon>Actinomycetota</taxon>
        <taxon>Actinomycetes</taxon>
        <taxon>Micromonosporales</taxon>
        <taxon>Micromonosporaceae</taxon>
        <taxon>Krasilnikovia</taxon>
    </lineage>
</organism>
<dbReference type="Pfam" id="PF09837">
    <property type="entry name" value="DUF2064"/>
    <property type="match status" value="1"/>
</dbReference>
<dbReference type="AlphaFoldDB" id="A0A4Q7ZSN0"/>
<dbReference type="Gene3D" id="3.90.550.10">
    <property type="entry name" value="Spore Coat Polysaccharide Biosynthesis Protein SpsA, Chain A"/>
    <property type="match status" value="1"/>
</dbReference>